<keyword evidence="1" id="KW-0812">Transmembrane</keyword>
<protein>
    <submittedName>
        <fullName evidence="3">Candidate secreted effector</fullName>
    </submittedName>
</protein>
<evidence type="ECO:0000313" key="3">
    <source>
        <dbReference type="WBParaSite" id="Minc3s00735g16662"/>
    </source>
</evidence>
<organism evidence="2 3">
    <name type="scientific">Meloidogyne incognita</name>
    <name type="common">Southern root-knot nematode worm</name>
    <name type="synonym">Oxyuris incognita</name>
    <dbReference type="NCBI Taxonomy" id="6306"/>
    <lineage>
        <taxon>Eukaryota</taxon>
        <taxon>Metazoa</taxon>
        <taxon>Ecdysozoa</taxon>
        <taxon>Nematoda</taxon>
        <taxon>Chromadorea</taxon>
        <taxon>Rhabditida</taxon>
        <taxon>Tylenchina</taxon>
        <taxon>Tylenchomorpha</taxon>
        <taxon>Tylenchoidea</taxon>
        <taxon>Meloidogynidae</taxon>
        <taxon>Meloidogyninae</taxon>
        <taxon>Meloidogyne</taxon>
        <taxon>Meloidogyne incognita group</taxon>
    </lineage>
</organism>
<feature type="transmembrane region" description="Helical" evidence="1">
    <location>
        <begin position="6"/>
        <end position="32"/>
    </location>
</feature>
<keyword evidence="1" id="KW-1133">Transmembrane helix</keyword>
<accession>A0A914LPS7</accession>
<evidence type="ECO:0000313" key="2">
    <source>
        <dbReference type="Proteomes" id="UP000887563"/>
    </source>
</evidence>
<keyword evidence="1" id="KW-0472">Membrane</keyword>
<dbReference type="Proteomes" id="UP000887563">
    <property type="component" value="Unplaced"/>
</dbReference>
<sequence>MAVVVIAMIGLGILAVFIMIAKGILIFNFKLLSEYFTIRKNRIKNNRQRMKASQKNYGKNI</sequence>
<proteinExistence type="predicted"/>
<dbReference type="WBParaSite" id="Minc3s00735g16662">
    <property type="protein sequence ID" value="Minc3s00735g16662"/>
    <property type="gene ID" value="Minc3s00735g16662"/>
</dbReference>
<reference evidence="3" key="1">
    <citation type="submission" date="2022-11" db="UniProtKB">
        <authorList>
            <consortium name="WormBaseParasite"/>
        </authorList>
    </citation>
    <scope>IDENTIFICATION</scope>
</reference>
<name>A0A914LPS7_MELIC</name>
<evidence type="ECO:0000256" key="1">
    <source>
        <dbReference type="SAM" id="Phobius"/>
    </source>
</evidence>
<dbReference type="AlphaFoldDB" id="A0A914LPS7"/>
<keyword evidence="2" id="KW-1185">Reference proteome</keyword>